<feature type="region of interest" description="Disordered" evidence="1">
    <location>
        <begin position="23"/>
        <end position="46"/>
    </location>
</feature>
<evidence type="ECO:0000313" key="3">
    <source>
        <dbReference type="Proteomes" id="UP000256805"/>
    </source>
</evidence>
<accession>A0A375J6M8</accession>
<organism evidence="2 3">
    <name type="scientific">Cupriavidus taiwanensis</name>
    <dbReference type="NCBI Taxonomy" id="164546"/>
    <lineage>
        <taxon>Bacteria</taxon>
        <taxon>Pseudomonadati</taxon>
        <taxon>Pseudomonadota</taxon>
        <taxon>Betaproteobacteria</taxon>
        <taxon>Burkholderiales</taxon>
        <taxon>Burkholderiaceae</taxon>
        <taxon>Cupriavidus</taxon>
    </lineage>
</organism>
<evidence type="ECO:0000256" key="1">
    <source>
        <dbReference type="SAM" id="MobiDB-lite"/>
    </source>
</evidence>
<gene>
    <name evidence="2" type="ORF">CBM2634_B170094</name>
</gene>
<reference evidence="2 3" key="1">
    <citation type="submission" date="2018-01" db="EMBL/GenBank/DDBJ databases">
        <authorList>
            <person name="Gaut B.S."/>
            <person name="Morton B.R."/>
            <person name="Clegg M.T."/>
            <person name="Duvall M.R."/>
        </authorList>
    </citation>
    <scope>NUCLEOTIDE SEQUENCE [LARGE SCALE GENOMIC DNA]</scope>
    <source>
        <strain evidence="2">Cupriavidus taiwanensis cmp 52</strain>
    </source>
</reference>
<sequence length="77" mass="8866">MQFLEVEGQRRCGYFHQFGDPASRKSLRTGLDQQPEHGQADRMSERGKRFKGVIGFHDSNIVESWKSKGEFFMTNGV</sequence>
<dbReference type="EMBL" id="OVTA01000040">
    <property type="protein sequence ID" value="SPS00767.1"/>
    <property type="molecule type" value="Genomic_DNA"/>
</dbReference>
<dbReference type="Proteomes" id="UP000256805">
    <property type="component" value="Unassembled WGS sequence"/>
</dbReference>
<evidence type="ECO:0000313" key="2">
    <source>
        <dbReference type="EMBL" id="SPS00767.1"/>
    </source>
</evidence>
<name>A0A375J6M8_9BURK</name>
<proteinExistence type="predicted"/>
<protein>
    <submittedName>
        <fullName evidence="2">Uncharacterized protein</fullName>
    </submittedName>
</protein>
<dbReference type="AlphaFoldDB" id="A0A375J6M8"/>
<feature type="compositionally biased region" description="Basic and acidic residues" evidence="1">
    <location>
        <begin position="34"/>
        <end position="46"/>
    </location>
</feature>